<feature type="transmembrane region" description="Helical" evidence="9">
    <location>
        <begin position="84"/>
        <end position="101"/>
    </location>
</feature>
<evidence type="ECO:0000256" key="1">
    <source>
        <dbReference type="ARBA" id="ARBA00004429"/>
    </source>
</evidence>
<evidence type="ECO:0000259" key="10">
    <source>
        <dbReference type="PROSITE" id="PS51012"/>
    </source>
</evidence>
<dbReference type="PROSITE" id="PS51012">
    <property type="entry name" value="ABC_TM2"/>
    <property type="match status" value="1"/>
</dbReference>
<gene>
    <name evidence="11" type="ORF">LEP1GSC202_3355</name>
</gene>
<evidence type="ECO:0000256" key="7">
    <source>
        <dbReference type="ARBA" id="ARBA00022989"/>
    </source>
</evidence>
<dbReference type="GO" id="GO:0015920">
    <property type="term" value="P:lipopolysaccharide transport"/>
    <property type="evidence" value="ECO:0007669"/>
    <property type="project" value="TreeGrafter"/>
</dbReference>
<feature type="transmembrane region" description="Helical" evidence="9">
    <location>
        <begin position="258"/>
        <end position="279"/>
    </location>
</feature>
<dbReference type="PANTHER" id="PTHR30413:SF8">
    <property type="entry name" value="TRANSPORT PERMEASE PROTEIN"/>
    <property type="match status" value="1"/>
</dbReference>
<dbReference type="Proteomes" id="UP000013996">
    <property type="component" value="Unassembled WGS sequence"/>
</dbReference>
<protein>
    <recommendedName>
        <fullName evidence="9">Transport permease protein</fullName>
    </recommendedName>
</protein>
<keyword evidence="8 9" id="KW-0472">Membrane</keyword>
<evidence type="ECO:0000256" key="4">
    <source>
        <dbReference type="ARBA" id="ARBA00022475"/>
    </source>
</evidence>
<dbReference type="GO" id="GO:0005886">
    <property type="term" value="C:plasma membrane"/>
    <property type="evidence" value="ECO:0007669"/>
    <property type="project" value="UniProtKB-SubCell"/>
</dbReference>
<evidence type="ECO:0000256" key="6">
    <source>
        <dbReference type="ARBA" id="ARBA00022692"/>
    </source>
</evidence>
<dbReference type="OrthoDB" id="9786910at2"/>
<feature type="domain" description="ABC transmembrane type-2" evidence="10">
    <location>
        <begin position="54"/>
        <end position="282"/>
    </location>
</feature>
<organism evidence="11 12">
    <name type="scientific">Leptospira yanagawae serovar Saopaulo str. Sao Paulo = ATCC 700523</name>
    <dbReference type="NCBI Taxonomy" id="1249483"/>
    <lineage>
        <taxon>Bacteria</taxon>
        <taxon>Pseudomonadati</taxon>
        <taxon>Spirochaetota</taxon>
        <taxon>Spirochaetia</taxon>
        <taxon>Leptospirales</taxon>
        <taxon>Leptospiraceae</taxon>
        <taxon>Leptospira</taxon>
    </lineage>
</organism>
<sequence length="290" mass="33396">MAFNKNKGIEEWSLIISPKRKWNSFSFSEIFRYRDLLFLFVRRDIISIYKQTILGPVWFFVQPILTSFTFAVIFGKVAGIETDGIPNFLFYLSGITIWNYFSDTLLKTSDTFVGNASIFGKVYFPRLLVPISIAMSNLVKFFIQFFLLICVMVFYFFNGTKINLNSLLILIPYLILLMGAIGLGFGIIISSLTTKYRDLKFLVNFGIQLLMYCSPIVYPLSIVEKNFPNFKIIFLLNPITSLIEGFRFILLGVGTFNWYYLLGCSCFTVILLLIAALIFNRVEKSFIDNV</sequence>
<accession>A0A5E8HC41</accession>
<keyword evidence="4 9" id="KW-1003">Cell membrane</keyword>
<proteinExistence type="inferred from homology"/>
<dbReference type="Pfam" id="PF01061">
    <property type="entry name" value="ABC2_membrane"/>
    <property type="match status" value="1"/>
</dbReference>
<reference evidence="11 12" key="1">
    <citation type="submission" date="2013-04" db="EMBL/GenBank/DDBJ databases">
        <authorList>
            <person name="Harkins D.M."/>
            <person name="Durkin A.S."/>
            <person name="Brinkac L.M."/>
            <person name="Haft D.H."/>
            <person name="Selengut J.D."/>
            <person name="Sanka R."/>
            <person name="DePew J."/>
            <person name="Purushe J."/>
            <person name="Hartskeerl R.A."/>
            <person name="Ahmed A."/>
            <person name="van der Linden H."/>
            <person name="Goris M.G.A."/>
            <person name="Vinetz J.M."/>
            <person name="Sutton G.G."/>
            <person name="Nierman W.C."/>
            <person name="Fouts D.E."/>
        </authorList>
    </citation>
    <scope>NUCLEOTIDE SEQUENCE [LARGE SCALE GENOMIC DNA]</scope>
    <source>
        <strain evidence="11 12">Sao Paulo</strain>
    </source>
</reference>
<evidence type="ECO:0000313" key="11">
    <source>
        <dbReference type="EMBL" id="EOQ88343.1"/>
    </source>
</evidence>
<keyword evidence="7 9" id="KW-1133">Transmembrane helix</keyword>
<dbReference type="PANTHER" id="PTHR30413">
    <property type="entry name" value="INNER MEMBRANE TRANSPORT PERMEASE"/>
    <property type="match status" value="1"/>
</dbReference>
<feature type="transmembrane region" description="Helical" evidence="9">
    <location>
        <begin position="141"/>
        <end position="158"/>
    </location>
</feature>
<dbReference type="EMBL" id="AOGX02000024">
    <property type="protein sequence ID" value="EOQ88343.1"/>
    <property type="molecule type" value="Genomic_DNA"/>
</dbReference>
<dbReference type="RefSeq" id="WP_015678352.1">
    <property type="nucleotide sequence ID" value="NZ_AOGX02000024.1"/>
</dbReference>
<feature type="transmembrane region" description="Helical" evidence="9">
    <location>
        <begin position="201"/>
        <end position="220"/>
    </location>
</feature>
<dbReference type="InterPro" id="IPR013525">
    <property type="entry name" value="ABC2_TM"/>
</dbReference>
<evidence type="ECO:0000256" key="8">
    <source>
        <dbReference type="ARBA" id="ARBA00023136"/>
    </source>
</evidence>
<comment type="caution">
    <text evidence="11">The sequence shown here is derived from an EMBL/GenBank/DDBJ whole genome shotgun (WGS) entry which is preliminary data.</text>
</comment>
<keyword evidence="5" id="KW-0997">Cell inner membrane</keyword>
<dbReference type="STRING" id="1249483.LEP1GSC202_3355"/>
<feature type="transmembrane region" description="Helical" evidence="9">
    <location>
        <begin position="170"/>
        <end position="189"/>
    </location>
</feature>
<evidence type="ECO:0000256" key="2">
    <source>
        <dbReference type="ARBA" id="ARBA00007783"/>
    </source>
</evidence>
<dbReference type="AlphaFoldDB" id="A0A5E8HC41"/>
<comment type="similarity">
    <text evidence="2 9">Belongs to the ABC-2 integral membrane protein family.</text>
</comment>
<feature type="transmembrane region" description="Helical" evidence="9">
    <location>
        <begin position="232"/>
        <end position="252"/>
    </location>
</feature>
<dbReference type="InterPro" id="IPR047817">
    <property type="entry name" value="ABC2_TM_bact-type"/>
</dbReference>
<keyword evidence="6 9" id="KW-0812">Transmembrane</keyword>
<evidence type="ECO:0000313" key="12">
    <source>
        <dbReference type="Proteomes" id="UP000013996"/>
    </source>
</evidence>
<evidence type="ECO:0000256" key="9">
    <source>
        <dbReference type="RuleBase" id="RU361157"/>
    </source>
</evidence>
<feature type="transmembrane region" description="Helical" evidence="9">
    <location>
        <begin position="57"/>
        <end position="78"/>
    </location>
</feature>
<name>A0A5E8HC41_9LEPT</name>
<evidence type="ECO:0000256" key="5">
    <source>
        <dbReference type="ARBA" id="ARBA00022519"/>
    </source>
</evidence>
<dbReference type="GO" id="GO:0140359">
    <property type="term" value="F:ABC-type transporter activity"/>
    <property type="evidence" value="ECO:0007669"/>
    <property type="project" value="InterPro"/>
</dbReference>
<evidence type="ECO:0000256" key="3">
    <source>
        <dbReference type="ARBA" id="ARBA00022448"/>
    </source>
</evidence>
<comment type="subcellular location">
    <subcellularLocation>
        <location evidence="1">Cell inner membrane</location>
        <topology evidence="1">Multi-pass membrane protein</topology>
    </subcellularLocation>
    <subcellularLocation>
        <location evidence="9">Cell membrane</location>
        <topology evidence="9">Multi-pass membrane protein</topology>
    </subcellularLocation>
</comment>
<keyword evidence="3 9" id="KW-0813">Transport</keyword>